<accession>A0ABP0YSC3</accession>
<sequence>MSPSLGPAPLVYNKPSKENKQDSLLVAFKQAIKKKTLHIDLESIACLVSDAVTADTLTGEMAVINKFGDEHSNLLDRYERLSFEVRLNQAMLERSLSEPRTLRSQPRAQFTGPGSGSVQLPYLVTTTTTTTQQPRQGRRGSTFNFNNILNKLLKPILERKSRAKKELPHFKNPLSWKALSKSMRL</sequence>
<reference evidence="1 2" key="1">
    <citation type="submission" date="2024-03" db="EMBL/GenBank/DDBJ databases">
        <authorList>
            <person name="Gkanogiannis A."/>
            <person name="Becerra Lopez-Lavalle L."/>
        </authorList>
    </citation>
    <scope>NUCLEOTIDE SEQUENCE [LARGE SCALE GENOMIC DNA]</scope>
</reference>
<keyword evidence="2" id="KW-1185">Reference proteome</keyword>
<organism evidence="1 2">
    <name type="scientific">Citrullus colocynthis</name>
    <name type="common">colocynth</name>
    <dbReference type="NCBI Taxonomy" id="252529"/>
    <lineage>
        <taxon>Eukaryota</taxon>
        <taxon>Viridiplantae</taxon>
        <taxon>Streptophyta</taxon>
        <taxon>Embryophyta</taxon>
        <taxon>Tracheophyta</taxon>
        <taxon>Spermatophyta</taxon>
        <taxon>Magnoliopsida</taxon>
        <taxon>eudicotyledons</taxon>
        <taxon>Gunneridae</taxon>
        <taxon>Pentapetalae</taxon>
        <taxon>rosids</taxon>
        <taxon>fabids</taxon>
        <taxon>Cucurbitales</taxon>
        <taxon>Cucurbitaceae</taxon>
        <taxon>Benincaseae</taxon>
        <taxon>Citrullus</taxon>
    </lineage>
</organism>
<evidence type="ECO:0000313" key="1">
    <source>
        <dbReference type="EMBL" id="CAK9323415.1"/>
    </source>
</evidence>
<dbReference type="PANTHER" id="PTHR48196">
    <property type="entry name" value="DUF630 DOMAIN-CONTAINING PROTEIN"/>
    <property type="match status" value="1"/>
</dbReference>
<evidence type="ECO:0000313" key="2">
    <source>
        <dbReference type="Proteomes" id="UP001642487"/>
    </source>
</evidence>
<name>A0ABP0YSC3_9ROSI</name>
<dbReference type="PANTHER" id="PTHR48196:SF1">
    <property type="entry name" value="DUF630 DOMAIN-CONTAINING PROTEIN"/>
    <property type="match status" value="1"/>
</dbReference>
<dbReference type="Proteomes" id="UP001642487">
    <property type="component" value="Chromosome 5"/>
</dbReference>
<protein>
    <submittedName>
        <fullName evidence="1">Uncharacterized protein</fullName>
    </submittedName>
</protein>
<gene>
    <name evidence="1" type="ORF">CITCOLO1_LOCUS15597</name>
</gene>
<proteinExistence type="predicted"/>
<dbReference type="EMBL" id="OZ021739">
    <property type="protein sequence ID" value="CAK9323415.1"/>
    <property type="molecule type" value="Genomic_DNA"/>
</dbReference>